<evidence type="ECO:0000256" key="1">
    <source>
        <dbReference type="SAM" id="MobiDB-lite"/>
    </source>
</evidence>
<sequence length="350" mass="37711">MAGRISLPLAATAAAFDGHVENSPFPASQFSPLSSLAVGNSVFANPSTAPSTAESAAQKISADAHAAAAAAAAALASATRQGCGPARASRLVWETAEAGMTPKQKRGAKRVREKLQTRANNKFKQSEATLDKALAAFNFAEKTKLPQVPETMSPREQRAMRLRQKKIMEEHINVQHVLNSFKSLDPCDIDNPDKIAEAAQKRAEEQRQHEDGARNEYLHSIAHVPGKISKKARRRQRLRQKRAEALALEALNVGNFEAPMEGIVQGTTMDKTAEGTGMEGVESSTAPAPGPTKIPKSARKNEILRQELLAAREARALEARAMEAELEAMNLAKFDRAMSAALNDAMDGTM</sequence>
<comment type="caution">
    <text evidence="2">The sequence shown here is derived from an EMBL/GenBank/DDBJ whole genome shotgun (WGS) entry which is preliminary data.</text>
</comment>
<name>A0AAE0P3Q9_9PEZI</name>
<protein>
    <submittedName>
        <fullName evidence="2">Uncharacterized protein</fullName>
    </submittedName>
</protein>
<feature type="region of interest" description="Disordered" evidence="1">
    <location>
        <begin position="274"/>
        <end position="296"/>
    </location>
</feature>
<reference evidence="2" key="2">
    <citation type="submission" date="2023-06" db="EMBL/GenBank/DDBJ databases">
        <authorList>
            <consortium name="Lawrence Berkeley National Laboratory"/>
            <person name="Haridas S."/>
            <person name="Hensen N."/>
            <person name="Bonometti L."/>
            <person name="Westerberg I."/>
            <person name="Brannstrom I.O."/>
            <person name="Guillou S."/>
            <person name="Cros-Aarteil S."/>
            <person name="Calhoun S."/>
            <person name="Kuo A."/>
            <person name="Mondo S."/>
            <person name="Pangilinan J."/>
            <person name="Riley R."/>
            <person name="LaButti K."/>
            <person name="Andreopoulos B."/>
            <person name="Lipzen A."/>
            <person name="Chen C."/>
            <person name="Yanf M."/>
            <person name="Daum C."/>
            <person name="Ng V."/>
            <person name="Clum A."/>
            <person name="Steindorff A."/>
            <person name="Ohm R."/>
            <person name="Martin F."/>
            <person name="Silar P."/>
            <person name="Natvig D."/>
            <person name="Lalanne C."/>
            <person name="Gautier V."/>
            <person name="Ament-velasquez S.L."/>
            <person name="Kruys A."/>
            <person name="Hutchinson M.I."/>
            <person name="Powell A.J."/>
            <person name="Barry K."/>
            <person name="Miller A.N."/>
            <person name="Grigoriev I.V."/>
            <person name="Debuchy R."/>
            <person name="Gladieux P."/>
            <person name="Thoren M.H."/>
            <person name="Johannesson H."/>
        </authorList>
    </citation>
    <scope>NUCLEOTIDE SEQUENCE</scope>
    <source>
        <strain evidence="2">CBS 232.78</strain>
    </source>
</reference>
<evidence type="ECO:0000313" key="2">
    <source>
        <dbReference type="EMBL" id="KAK3392772.1"/>
    </source>
</evidence>
<evidence type="ECO:0000313" key="3">
    <source>
        <dbReference type="Proteomes" id="UP001285441"/>
    </source>
</evidence>
<accession>A0AAE0P3Q9</accession>
<dbReference type="EMBL" id="JAULSW010000001">
    <property type="protein sequence ID" value="KAK3392772.1"/>
    <property type="molecule type" value="Genomic_DNA"/>
</dbReference>
<organism evidence="2 3">
    <name type="scientific">Podospora didyma</name>
    <dbReference type="NCBI Taxonomy" id="330526"/>
    <lineage>
        <taxon>Eukaryota</taxon>
        <taxon>Fungi</taxon>
        <taxon>Dikarya</taxon>
        <taxon>Ascomycota</taxon>
        <taxon>Pezizomycotina</taxon>
        <taxon>Sordariomycetes</taxon>
        <taxon>Sordariomycetidae</taxon>
        <taxon>Sordariales</taxon>
        <taxon>Podosporaceae</taxon>
        <taxon>Podospora</taxon>
    </lineage>
</organism>
<reference evidence="2" key="1">
    <citation type="journal article" date="2023" name="Mol. Phylogenet. Evol.">
        <title>Genome-scale phylogeny and comparative genomics of the fungal order Sordariales.</title>
        <authorList>
            <person name="Hensen N."/>
            <person name="Bonometti L."/>
            <person name="Westerberg I."/>
            <person name="Brannstrom I.O."/>
            <person name="Guillou S."/>
            <person name="Cros-Aarteil S."/>
            <person name="Calhoun S."/>
            <person name="Haridas S."/>
            <person name="Kuo A."/>
            <person name="Mondo S."/>
            <person name="Pangilinan J."/>
            <person name="Riley R."/>
            <person name="LaButti K."/>
            <person name="Andreopoulos B."/>
            <person name="Lipzen A."/>
            <person name="Chen C."/>
            <person name="Yan M."/>
            <person name="Daum C."/>
            <person name="Ng V."/>
            <person name="Clum A."/>
            <person name="Steindorff A."/>
            <person name="Ohm R.A."/>
            <person name="Martin F."/>
            <person name="Silar P."/>
            <person name="Natvig D.O."/>
            <person name="Lalanne C."/>
            <person name="Gautier V."/>
            <person name="Ament-Velasquez S.L."/>
            <person name="Kruys A."/>
            <person name="Hutchinson M.I."/>
            <person name="Powell A.J."/>
            <person name="Barry K."/>
            <person name="Miller A.N."/>
            <person name="Grigoriev I.V."/>
            <person name="Debuchy R."/>
            <person name="Gladieux P."/>
            <person name="Hiltunen Thoren M."/>
            <person name="Johannesson H."/>
        </authorList>
    </citation>
    <scope>NUCLEOTIDE SEQUENCE</scope>
    <source>
        <strain evidence="2">CBS 232.78</strain>
    </source>
</reference>
<gene>
    <name evidence="2" type="ORF">B0H63DRAFT_1471</name>
</gene>
<dbReference type="Proteomes" id="UP001285441">
    <property type="component" value="Unassembled WGS sequence"/>
</dbReference>
<keyword evidence="3" id="KW-1185">Reference proteome</keyword>
<proteinExistence type="predicted"/>
<dbReference type="AlphaFoldDB" id="A0AAE0P3Q9"/>